<feature type="transmembrane region" description="Helical" evidence="1">
    <location>
        <begin position="12"/>
        <end position="30"/>
    </location>
</feature>
<sequence>MSDPAQFFPPLIMRNFALTITGIAAALYLFPVAHLGFLKEYAEVKPSGSFVHRFTVNEDAGETGGHSRALRIQRRFVNILKVQG</sequence>
<gene>
    <name evidence="2" type="ORF">C5Y93_05010</name>
</gene>
<dbReference type="RefSeq" id="WP_105334296.1">
    <property type="nucleotide sequence ID" value="NZ_PUHZ01000005.1"/>
</dbReference>
<accession>A0A2S8GSJ9</accession>
<dbReference type="AlphaFoldDB" id="A0A2S8GSJ9"/>
<dbReference type="Proteomes" id="UP000237819">
    <property type="component" value="Unassembled WGS sequence"/>
</dbReference>
<proteinExistence type="predicted"/>
<keyword evidence="1" id="KW-0472">Membrane</keyword>
<dbReference type="EMBL" id="PUHZ01000005">
    <property type="protein sequence ID" value="PQO47406.1"/>
    <property type="molecule type" value="Genomic_DNA"/>
</dbReference>
<protein>
    <submittedName>
        <fullName evidence="2">Uncharacterized protein</fullName>
    </submittedName>
</protein>
<keyword evidence="1" id="KW-0812">Transmembrane</keyword>
<name>A0A2S8GSJ9_9BACT</name>
<evidence type="ECO:0000313" key="3">
    <source>
        <dbReference type="Proteomes" id="UP000237819"/>
    </source>
</evidence>
<organism evidence="2 3">
    <name type="scientific">Blastopirellula marina</name>
    <dbReference type="NCBI Taxonomy" id="124"/>
    <lineage>
        <taxon>Bacteria</taxon>
        <taxon>Pseudomonadati</taxon>
        <taxon>Planctomycetota</taxon>
        <taxon>Planctomycetia</taxon>
        <taxon>Pirellulales</taxon>
        <taxon>Pirellulaceae</taxon>
        <taxon>Blastopirellula</taxon>
    </lineage>
</organism>
<evidence type="ECO:0000313" key="2">
    <source>
        <dbReference type="EMBL" id="PQO47406.1"/>
    </source>
</evidence>
<evidence type="ECO:0000256" key="1">
    <source>
        <dbReference type="SAM" id="Phobius"/>
    </source>
</evidence>
<keyword evidence="1" id="KW-1133">Transmembrane helix</keyword>
<reference evidence="2 3" key="1">
    <citation type="submission" date="2018-02" db="EMBL/GenBank/DDBJ databases">
        <title>Comparative genomes isolates from brazilian mangrove.</title>
        <authorList>
            <person name="Araujo J.E."/>
            <person name="Taketani R.G."/>
            <person name="Silva M.C.P."/>
            <person name="Loureco M.V."/>
            <person name="Andreote F.D."/>
        </authorList>
    </citation>
    <scope>NUCLEOTIDE SEQUENCE [LARGE SCALE GENOMIC DNA]</scope>
    <source>
        <strain evidence="2 3">Nap-Phe MGV</strain>
    </source>
</reference>
<comment type="caution">
    <text evidence="2">The sequence shown here is derived from an EMBL/GenBank/DDBJ whole genome shotgun (WGS) entry which is preliminary data.</text>
</comment>